<evidence type="ECO:0000313" key="6">
    <source>
        <dbReference type="EMBL" id="PTQ92281.1"/>
    </source>
</evidence>
<evidence type="ECO:0000256" key="3">
    <source>
        <dbReference type="ARBA" id="ARBA00023295"/>
    </source>
</evidence>
<evidence type="ECO:0000313" key="7">
    <source>
        <dbReference type="Proteomes" id="UP000244168"/>
    </source>
</evidence>
<dbReference type="PANTHER" id="PTHR22925:SF3">
    <property type="entry name" value="GLYCOSYL HYDROLASE FAMILY PROTEIN 43"/>
    <property type="match status" value="1"/>
</dbReference>
<dbReference type="CDD" id="cd18821">
    <property type="entry name" value="GH43_Pc3Gal43A-like"/>
    <property type="match status" value="1"/>
</dbReference>
<dbReference type="Proteomes" id="UP000244168">
    <property type="component" value="Unassembled WGS sequence"/>
</dbReference>
<keyword evidence="2 4" id="KW-0378">Hydrolase</keyword>
<protein>
    <submittedName>
        <fullName evidence="6">Glycosyl hydrolase family 43</fullName>
    </submittedName>
</protein>
<evidence type="ECO:0000256" key="4">
    <source>
        <dbReference type="RuleBase" id="RU361187"/>
    </source>
</evidence>
<dbReference type="GO" id="GO:0004553">
    <property type="term" value="F:hydrolase activity, hydrolyzing O-glycosyl compounds"/>
    <property type="evidence" value="ECO:0007669"/>
    <property type="project" value="InterPro"/>
</dbReference>
<dbReference type="PANTHER" id="PTHR22925">
    <property type="entry name" value="GLYCOSYL HYDROLASE 43 FAMILY MEMBER"/>
    <property type="match status" value="1"/>
</dbReference>
<dbReference type="RefSeq" id="WP_107831697.1">
    <property type="nucleotide sequence ID" value="NZ_CP160205.1"/>
</dbReference>
<dbReference type="InterPro" id="IPR023296">
    <property type="entry name" value="Glyco_hydro_beta-prop_sf"/>
</dbReference>
<name>A0A2T5J4N1_9SPHI</name>
<dbReference type="OrthoDB" id="273314at2"/>
<dbReference type="GO" id="GO:0005975">
    <property type="term" value="P:carbohydrate metabolic process"/>
    <property type="evidence" value="ECO:0007669"/>
    <property type="project" value="InterPro"/>
</dbReference>
<dbReference type="SUPFAM" id="SSF75005">
    <property type="entry name" value="Arabinanase/levansucrase/invertase"/>
    <property type="match status" value="1"/>
</dbReference>
<comment type="similarity">
    <text evidence="1 4">Belongs to the glycosyl hydrolase 43 family.</text>
</comment>
<keyword evidence="5" id="KW-0732">Signal</keyword>
<feature type="chain" id="PRO_5015598496" evidence="5">
    <location>
        <begin position="20"/>
        <end position="465"/>
    </location>
</feature>
<sequence length="465" mass="51082">MKIIYLVLLLTGAALTTIAQHSKVNEISSGVPWFDDRGKVVSAHGANIVSDHGRYYLFGEAHYDNSNAFAGFNCYSSSDLYNWKFEKIALTAQDSGRLGPKRVGERPKVLRCSATGEYVMLMHTDDLGYKDPCIGYATSPTITGPYKFRGPILFNGQPIKKWDMGSFQDTDGSGYLMLHGGLIYKLNSDYRGISELVADNNWHGSESPAIVKKGGSYFWLTSDLTSWEKNDNVYYTATSLKGPWTFQGNFAPKGTLTWNSQTSFVLTIAGTKDTTYMFMGDRWSYPKQASAATYVWQPLKISGTSLGMPEFLESWQVDSRTGIAVVSAPGGKPINMSNKKHVTLAGNWITATSDGSINTTEKGAVLTIRFTGTRISLTGMIRPNGGYASVSLMDSKGRKAFQTLLDTYCKYPATILLYKTPVLAMGTYTLKLTVLGEHGNWSDKAGNIYGSTGNLININRFIVGQ</sequence>
<keyword evidence="7" id="KW-1185">Reference proteome</keyword>
<dbReference type="AlphaFoldDB" id="A0A2T5J4N1"/>
<organism evidence="6 7">
    <name type="scientific">Mucilaginibacter yixingensis</name>
    <dbReference type="NCBI Taxonomy" id="1295612"/>
    <lineage>
        <taxon>Bacteria</taxon>
        <taxon>Pseudomonadati</taxon>
        <taxon>Bacteroidota</taxon>
        <taxon>Sphingobacteriia</taxon>
        <taxon>Sphingobacteriales</taxon>
        <taxon>Sphingobacteriaceae</taxon>
        <taxon>Mucilaginibacter</taxon>
    </lineage>
</organism>
<reference evidence="6 7" key="1">
    <citation type="submission" date="2018-04" db="EMBL/GenBank/DDBJ databases">
        <title>Genomic Encyclopedia of Archaeal and Bacterial Type Strains, Phase II (KMG-II): from individual species to whole genera.</title>
        <authorList>
            <person name="Goeker M."/>
        </authorList>
    </citation>
    <scope>NUCLEOTIDE SEQUENCE [LARGE SCALE GENOMIC DNA]</scope>
    <source>
        <strain evidence="6 7">DSM 26809</strain>
    </source>
</reference>
<dbReference type="EMBL" id="QAOQ01000013">
    <property type="protein sequence ID" value="PTQ92281.1"/>
    <property type="molecule type" value="Genomic_DNA"/>
</dbReference>
<feature type="signal peptide" evidence="5">
    <location>
        <begin position="1"/>
        <end position="19"/>
    </location>
</feature>
<dbReference type="Gene3D" id="2.60.120.260">
    <property type="entry name" value="Galactose-binding domain-like"/>
    <property type="match status" value="1"/>
</dbReference>
<dbReference type="Pfam" id="PF04616">
    <property type="entry name" value="Glyco_hydro_43"/>
    <property type="match status" value="1"/>
</dbReference>
<evidence type="ECO:0000256" key="2">
    <source>
        <dbReference type="ARBA" id="ARBA00022801"/>
    </source>
</evidence>
<dbReference type="InterPro" id="IPR006710">
    <property type="entry name" value="Glyco_hydro_43"/>
</dbReference>
<evidence type="ECO:0000256" key="5">
    <source>
        <dbReference type="SAM" id="SignalP"/>
    </source>
</evidence>
<gene>
    <name evidence="6" type="ORF">C8P68_11316</name>
</gene>
<comment type="caution">
    <text evidence="6">The sequence shown here is derived from an EMBL/GenBank/DDBJ whole genome shotgun (WGS) entry which is preliminary data.</text>
</comment>
<proteinExistence type="inferred from homology"/>
<dbReference type="Gene3D" id="2.115.10.20">
    <property type="entry name" value="Glycosyl hydrolase domain, family 43"/>
    <property type="match status" value="1"/>
</dbReference>
<accession>A0A2T5J4N1</accession>
<evidence type="ECO:0000256" key="1">
    <source>
        <dbReference type="ARBA" id="ARBA00009865"/>
    </source>
</evidence>
<keyword evidence="3 4" id="KW-0326">Glycosidase</keyword>